<proteinExistence type="predicted"/>
<name>A0A850CCS1_9ACTN</name>
<keyword evidence="1" id="KW-0472">Membrane</keyword>
<comment type="caution">
    <text evidence="2">The sequence shown here is derived from an EMBL/GenBank/DDBJ whole genome shotgun (WGS) entry which is preliminary data.</text>
</comment>
<reference evidence="2 3" key="1">
    <citation type="submission" date="2020-05" db="EMBL/GenBank/DDBJ databases">
        <title>DNA-SIP metagenomic assembled genomes.</title>
        <authorList>
            <person name="Yu J."/>
        </authorList>
    </citation>
    <scope>NUCLEOTIDE SEQUENCE [LARGE SCALE GENOMIC DNA]</scope>
    <source>
        <strain evidence="2">Bin5.27</strain>
    </source>
</reference>
<protein>
    <submittedName>
        <fullName evidence="2">Uncharacterized protein</fullName>
    </submittedName>
</protein>
<feature type="non-terminal residue" evidence="2">
    <location>
        <position position="103"/>
    </location>
</feature>
<feature type="transmembrane region" description="Helical" evidence="1">
    <location>
        <begin position="65"/>
        <end position="90"/>
    </location>
</feature>
<keyword evidence="1" id="KW-0812">Transmembrane</keyword>
<evidence type="ECO:0000313" key="3">
    <source>
        <dbReference type="Proteomes" id="UP000574690"/>
    </source>
</evidence>
<organism evidence="2 3">
    <name type="scientific">Glycomyces artemisiae</name>
    <dbReference type="NCBI Taxonomy" id="1076443"/>
    <lineage>
        <taxon>Bacteria</taxon>
        <taxon>Bacillati</taxon>
        <taxon>Actinomycetota</taxon>
        <taxon>Actinomycetes</taxon>
        <taxon>Glycomycetales</taxon>
        <taxon>Glycomycetaceae</taxon>
        <taxon>Glycomyces</taxon>
    </lineage>
</organism>
<sequence>MLHPPRAIAFAGGALALTALALERIVPVRSTLDGSGDLVAACALVGVLVTLAPRRGPWAALPLPALVFALSPWTGLLLVPALAVLAVALVRAAPAQWYHVPAA</sequence>
<dbReference type="EMBL" id="JABFXE010000624">
    <property type="protein sequence ID" value="NUQ89747.1"/>
    <property type="molecule type" value="Genomic_DNA"/>
</dbReference>
<dbReference type="AlphaFoldDB" id="A0A850CCS1"/>
<evidence type="ECO:0000313" key="2">
    <source>
        <dbReference type="EMBL" id="NUQ89747.1"/>
    </source>
</evidence>
<keyword evidence="1" id="KW-1133">Transmembrane helix</keyword>
<gene>
    <name evidence="2" type="ORF">HOQ43_14965</name>
</gene>
<evidence type="ECO:0000256" key="1">
    <source>
        <dbReference type="SAM" id="Phobius"/>
    </source>
</evidence>
<accession>A0A850CCS1</accession>
<dbReference type="Proteomes" id="UP000574690">
    <property type="component" value="Unassembled WGS sequence"/>
</dbReference>